<name>A0A0K0FNM1_STRVS</name>
<proteinExistence type="predicted"/>
<protein>
    <submittedName>
        <fullName evidence="3">Uncharacterized protein</fullName>
    </submittedName>
</protein>
<reference evidence="2" key="1">
    <citation type="submission" date="2014-07" db="EMBL/GenBank/DDBJ databases">
        <authorList>
            <person name="Martin A.A"/>
            <person name="De Silva N."/>
        </authorList>
    </citation>
    <scope>NUCLEOTIDE SEQUENCE</scope>
</reference>
<sequence>MSENPTLSETDHELLNNSDAPPKLTPEETCPSSMQQPEQDDDEKDTDKESNRDVGIRAPQRVSVQDIFTLASNSFNEISNLYSLLNDQENGKYGNIWTVDHANRLKDSIANFTKDISLISKDIQERAHKRIKVDLKKSDVIKTEIIHRPSISYQTFPQRPRQFVTQTRPQIASKVPIQRPMPVPSRTAPINRPRQINVTQTDISNTCLVPNRPNMTAKRPFQSLSSTGSFTSSVPFSSLTKTVPVHNSTNNEIRMVPTSRVRLIQKRMFTNQQ</sequence>
<dbReference type="WBParaSite" id="SVE_1060100.1">
    <property type="protein sequence ID" value="SVE_1060100.1"/>
    <property type="gene ID" value="SVE_1060100"/>
</dbReference>
<evidence type="ECO:0000313" key="2">
    <source>
        <dbReference type="Proteomes" id="UP000035680"/>
    </source>
</evidence>
<dbReference type="Proteomes" id="UP000035680">
    <property type="component" value="Unassembled WGS sequence"/>
</dbReference>
<feature type="compositionally biased region" description="Basic and acidic residues" evidence="1">
    <location>
        <begin position="45"/>
        <end position="55"/>
    </location>
</feature>
<dbReference type="STRING" id="75913.A0A0K0FNM1"/>
<dbReference type="AlphaFoldDB" id="A0A0K0FNM1"/>
<keyword evidence="2" id="KW-1185">Reference proteome</keyword>
<evidence type="ECO:0000313" key="3">
    <source>
        <dbReference type="WBParaSite" id="SVE_1060100.1"/>
    </source>
</evidence>
<feature type="region of interest" description="Disordered" evidence="1">
    <location>
        <begin position="1"/>
        <end position="58"/>
    </location>
</feature>
<reference evidence="3" key="2">
    <citation type="submission" date="2015-08" db="UniProtKB">
        <authorList>
            <consortium name="WormBaseParasite"/>
        </authorList>
    </citation>
    <scope>IDENTIFICATION</scope>
</reference>
<accession>A0A0K0FNM1</accession>
<organism evidence="2 3">
    <name type="scientific">Strongyloides venezuelensis</name>
    <name type="common">Threadworm</name>
    <dbReference type="NCBI Taxonomy" id="75913"/>
    <lineage>
        <taxon>Eukaryota</taxon>
        <taxon>Metazoa</taxon>
        <taxon>Ecdysozoa</taxon>
        <taxon>Nematoda</taxon>
        <taxon>Chromadorea</taxon>
        <taxon>Rhabditida</taxon>
        <taxon>Tylenchina</taxon>
        <taxon>Panagrolaimomorpha</taxon>
        <taxon>Strongyloidoidea</taxon>
        <taxon>Strongyloididae</taxon>
        <taxon>Strongyloides</taxon>
    </lineage>
</organism>
<evidence type="ECO:0000256" key="1">
    <source>
        <dbReference type="SAM" id="MobiDB-lite"/>
    </source>
</evidence>